<protein>
    <submittedName>
        <fullName evidence="1">Uncharacterized protein</fullName>
    </submittedName>
</protein>
<organism evidence="1">
    <name type="scientific">marine metagenome</name>
    <dbReference type="NCBI Taxonomy" id="408172"/>
    <lineage>
        <taxon>unclassified sequences</taxon>
        <taxon>metagenomes</taxon>
        <taxon>ecological metagenomes</taxon>
    </lineage>
</organism>
<name>A0A382G9A7_9ZZZZ</name>
<dbReference type="EMBL" id="UINC01054130">
    <property type="protein sequence ID" value="SVB71469.1"/>
    <property type="molecule type" value="Genomic_DNA"/>
</dbReference>
<reference evidence="1" key="1">
    <citation type="submission" date="2018-05" db="EMBL/GenBank/DDBJ databases">
        <authorList>
            <person name="Lanie J.A."/>
            <person name="Ng W.-L."/>
            <person name="Kazmierczak K.M."/>
            <person name="Andrzejewski T.M."/>
            <person name="Davidsen T.M."/>
            <person name="Wayne K.J."/>
            <person name="Tettelin H."/>
            <person name="Glass J.I."/>
            <person name="Rusch D."/>
            <person name="Podicherti R."/>
            <person name="Tsui H.-C.T."/>
            <person name="Winkler M.E."/>
        </authorList>
    </citation>
    <scope>NUCLEOTIDE SEQUENCE</scope>
</reference>
<sequence>MEERGVVAIESIAKSFETLEDVILDLDLESWTERLEWYLNEFYLLAKSKIIDSSSDRPEVQVKIKSDK</sequence>
<dbReference type="AlphaFoldDB" id="A0A382G9A7"/>
<gene>
    <name evidence="1" type="ORF">METZ01_LOCUS224323</name>
</gene>
<proteinExistence type="predicted"/>
<evidence type="ECO:0000313" key="1">
    <source>
        <dbReference type="EMBL" id="SVB71469.1"/>
    </source>
</evidence>
<accession>A0A382G9A7</accession>